<name>A0A0C3BGS6_HEBCY</name>
<dbReference type="HOGENOM" id="CLU_061607_1_0_1"/>
<accession>A0A0C3BGS6</accession>
<evidence type="ECO:0000313" key="4">
    <source>
        <dbReference type="Proteomes" id="UP000053424"/>
    </source>
</evidence>
<dbReference type="Proteomes" id="UP000053424">
    <property type="component" value="Unassembled WGS sequence"/>
</dbReference>
<sequence length="278" mass="30187">MMAPSKETSVEGHLPVESSEGDAVAALQKTNLASLATHTTTTTSSDAMPSTTTRTAAELSGSVNTTTAALMIKPSTANELLLLAALREAESQNLRSEMHTFELQAANILNEAYADRLKKQLAAKEEKQTKKKKATRLVGDGLPCLLSGDEFYELAKEKEREVEEEARQKEAKKDGRAAYKLAMAEWNEAERERKDAKALANATFKKVEAAWTKKRDAAKAKGKKFSDPKPKRGAMPAALPWPKLKDFLEAGGAEEAADDDAEADDQDDSQGDESADDK</sequence>
<keyword evidence="4" id="KW-1185">Reference proteome</keyword>
<reference evidence="3 4" key="1">
    <citation type="submission" date="2014-04" db="EMBL/GenBank/DDBJ databases">
        <authorList>
            <consortium name="DOE Joint Genome Institute"/>
            <person name="Kuo A."/>
            <person name="Gay G."/>
            <person name="Dore J."/>
            <person name="Kohler A."/>
            <person name="Nagy L.G."/>
            <person name="Floudas D."/>
            <person name="Copeland A."/>
            <person name="Barry K.W."/>
            <person name="Cichocki N."/>
            <person name="Veneault-Fourrey C."/>
            <person name="LaButti K."/>
            <person name="Lindquist E.A."/>
            <person name="Lipzen A."/>
            <person name="Lundell T."/>
            <person name="Morin E."/>
            <person name="Murat C."/>
            <person name="Sun H."/>
            <person name="Tunlid A."/>
            <person name="Henrissat B."/>
            <person name="Grigoriev I.V."/>
            <person name="Hibbett D.S."/>
            <person name="Martin F."/>
            <person name="Nordberg H.P."/>
            <person name="Cantor M.N."/>
            <person name="Hua S.X."/>
        </authorList>
    </citation>
    <scope>NUCLEOTIDE SEQUENCE [LARGE SCALE GENOMIC DNA]</scope>
    <source>
        <strain evidence="4">h7</strain>
    </source>
</reference>
<evidence type="ECO:0000256" key="1">
    <source>
        <dbReference type="SAM" id="Coils"/>
    </source>
</evidence>
<dbReference type="OrthoDB" id="3269232at2759"/>
<evidence type="ECO:0000256" key="2">
    <source>
        <dbReference type="SAM" id="MobiDB-lite"/>
    </source>
</evidence>
<feature type="region of interest" description="Disordered" evidence="2">
    <location>
        <begin position="38"/>
        <end position="60"/>
    </location>
</feature>
<reference evidence="4" key="2">
    <citation type="submission" date="2015-01" db="EMBL/GenBank/DDBJ databases">
        <title>Evolutionary Origins and Diversification of the Mycorrhizal Mutualists.</title>
        <authorList>
            <consortium name="DOE Joint Genome Institute"/>
            <consortium name="Mycorrhizal Genomics Consortium"/>
            <person name="Kohler A."/>
            <person name="Kuo A."/>
            <person name="Nagy L.G."/>
            <person name="Floudas D."/>
            <person name="Copeland A."/>
            <person name="Barry K.W."/>
            <person name="Cichocki N."/>
            <person name="Veneault-Fourrey C."/>
            <person name="LaButti K."/>
            <person name="Lindquist E.A."/>
            <person name="Lipzen A."/>
            <person name="Lundell T."/>
            <person name="Morin E."/>
            <person name="Murat C."/>
            <person name="Riley R."/>
            <person name="Ohm R."/>
            <person name="Sun H."/>
            <person name="Tunlid A."/>
            <person name="Henrissat B."/>
            <person name="Grigoriev I.V."/>
            <person name="Hibbett D.S."/>
            <person name="Martin F."/>
        </authorList>
    </citation>
    <scope>NUCLEOTIDE SEQUENCE [LARGE SCALE GENOMIC DNA]</scope>
    <source>
        <strain evidence="4">h7</strain>
    </source>
</reference>
<dbReference type="EMBL" id="KN831812">
    <property type="protein sequence ID" value="KIM35935.1"/>
    <property type="molecule type" value="Genomic_DNA"/>
</dbReference>
<gene>
    <name evidence="3" type="ORF">M413DRAFT_78950</name>
</gene>
<feature type="compositionally biased region" description="Basic and acidic residues" evidence="2">
    <location>
        <begin position="211"/>
        <end position="230"/>
    </location>
</feature>
<feature type="region of interest" description="Disordered" evidence="2">
    <location>
        <begin position="1"/>
        <end position="20"/>
    </location>
</feature>
<organism evidence="3 4">
    <name type="scientific">Hebeloma cylindrosporum</name>
    <dbReference type="NCBI Taxonomy" id="76867"/>
    <lineage>
        <taxon>Eukaryota</taxon>
        <taxon>Fungi</taxon>
        <taxon>Dikarya</taxon>
        <taxon>Basidiomycota</taxon>
        <taxon>Agaricomycotina</taxon>
        <taxon>Agaricomycetes</taxon>
        <taxon>Agaricomycetidae</taxon>
        <taxon>Agaricales</taxon>
        <taxon>Agaricineae</taxon>
        <taxon>Hymenogastraceae</taxon>
        <taxon>Hebeloma</taxon>
    </lineage>
</organism>
<feature type="compositionally biased region" description="Acidic residues" evidence="2">
    <location>
        <begin position="255"/>
        <end position="278"/>
    </location>
</feature>
<dbReference type="STRING" id="686832.A0A0C3BGS6"/>
<feature type="region of interest" description="Disordered" evidence="2">
    <location>
        <begin position="211"/>
        <end position="278"/>
    </location>
</feature>
<protein>
    <submittedName>
        <fullName evidence="3">Uncharacterized protein</fullName>
    </submittedName>
</protein>
<proteinExistence type="predicted"/>
<dbReference type="AlphaFoldDB" id="A0A0C3BGS6"/>
<evidence type="ECO:0000313" key="3">
    <source>
        <dbReference type="EMBL" id="KIM35935.1"/>
    </source>
</evidence>
<feature type="compositionally biased region" description="Low complexity" evidence="2">
    <location>
        <begin position="38"/>
        <end position="53"/>
    </location>
</feature>
<keyword evidence="1" id="KW-0175">Coiled coil</keyword>
<feature type="coiled-coil region" evidence="1">
    <location>
        <begin position="114"/>
        <end position="175"/>
    </location>
</feature>